<protein>
    <submittedName>
        <fullName evidence="1">Uncharacterized protein</fullName>
    </submittedName>
</protein>
<reference evidence="1" key="1">
    <citation type="submission" date="2023-04" db="EMBL/GenBank/DDBJ databases">
        <title>A chromosome-level genome assembly of the parasitoid wasp Eretmocerus hayati.</title>
        <authorList>
            <person name="Zhong Y."/>
            <person name="Liu S."/>
            <person name="Liu Y."/>
        </authorList>
    </citation>
    <scope>NUCLEOTIDE SEQUENCE</scope>
    <source>
        <strain evidence="1">ZJU_SS_LIU_2023</strain>
    </source>
</reference>
<keyword evidence="2" id="KW-1185">Reference proteome</keyword>
<dbReference type="EMBL" id="CM056742">
    <property type="protein sequence ID" value="KAJ8675558.1"/>
    <property type="molecule type" value="Genomic_DNA"/>
</dbReference>
<evidence type="ECO:0000313" key="2">
    <source>
        <dbReference type="Proteomes" id="UP001239111"/>
    </source>
</evidence>
<name>A0ACC2NXH3_9HYME</name>
<gene>
    <name evidence="1" type="ORF">QAD02_011344</name>
</gene>
<organism evidence="1 2">
    <name type="scientific">Eretmocerus hayati</name>
    <dbReference type="NCBI Taxonomy" id="131215"/>
    <lineage>
        <taxon>Eukaryota</taxon>
        <taxon>Metazoa</taxon>
        <taxon>Ecdysozoa</taxon>
        <taxon>Arthropoda</taxon>
        <taxon>Hexapoda</taxon>
        <taxon>Insecta</taxon>
        <taxon>Pterygota</taxon>
        <taxon>Neoptera</taxon>
        <taxon>Endopterygota</taxon>
        <taxon>Hymenoptera</taxon>
        <taxon>Apocrita</taxon>
        <taxon>Proctotrupomorpha</taxon>
        <taxon>Chalcidoidea</taxon>
        <taxon>Aphelinidae</taxon>
        <taxon>Aphelininae</taxon>
        <taxon>Eretmocerus</taxon>
    </lineage>
</organism>
<comment type="caution">
    <text evidence="1">The sequence shown here is derived from an EMBL/GenBank/DDBJ whole genome shotgun (WGS) entry which is preliminary data.</text>
</comment>
<evidence type="ECO:0000313" key="1">
    <source>
        <dbReference type="EMBL" id="KAJ8675558.1"/>
    </source>
</evidence>
<dbReference type="Proteomes" id="UP001239111">
    <property type="component" value="Chromosome 2"/>
</dbReference>
<accession>A0ACC2NXH3</accession>
<feature type="non-terminal residue" evidence="1">
    <location>
        <position position="1"/>
    </location>
</feature>
<proteinExistence type="predicted"/>
<sequence length="350" mass="40241">VSYSRRVTNVMSKAGGSPVTGVLYENDQLDQVQIPPPKSVNHETRTSIFDSEIRWLAVLVLCYLHAAGLYGLYLAVTSAKLKTTVFAFIMYLVGQMGMTAGTHRLFAHRSYKAKWQLRLLLMLMETSAFQGGIFQWVRDHRVHHKYSETDADPHNATRGCFFSHVGWIILRRHPEVTEKAKRLDLSDLIEDPIVWFQKKHYWTMMPIMCIVLPTVIPVYFWGETWINAYHVASMLRLILIGNSSSLVNSLAHSYGNKPYDRNINPTENKFASIMALGEGWHNYHHTFPWDYKASELGFYKFNLATAFIDFFAKIGWAYDLKTVSKDMIEKRVKRTGDASHPISGLDDKRL</sequence>